<accession>A0A9P5PW20</accession>
<comment type="caution">
    <text evidence="2">The sequence shown here is derived from an EMBL/GenBank/DDBJ whole genome shotgun (WGS) entry which is preliminary data.</text>
</comment>
<organism evidence="2 3">
    <name type="scientific">Rhodocollybia butyracea</name>
    <dbReference type="NCBI Taxonomy" id="206335"/>
    <lineage>
        <taxon>Eukaryota</taxon>
        <taxon>Fungi</taxon>
        <taxon>Dikarya</taxon>
        <taxon>Basidiomycota</taxon>
        <taxon>Agaricomycotina</taxon>
        <taxon>Agaricomycetes</taxon>
        <taxon>Agaricomycetidae</taxon>
        <taxon>Agaricales</taxon>
        <taxon>Marasmiineae</taxon>
        <taxon>Omphalotaceae</taxon>
        <taxon>Rhodocollybia</taxon>
    </lineage>
</organism>
<dbReference type="Proteomes" id="UP000772434">
    <property type="component" value="Unassembled WGS sequence"/>
</dbReference>
<keyword evidence="3" id="KW-1185">Reference proteome</keyword>
<sequence length="230" mass="25716">MGTMHTCYFPFLDSNGFDTRASCECMYDSDSNSLKQLIQASPLSLFLTSEPQTKKSSSSEPLSSLPSEASNGCGRAGQSYRRNNGNGRDLNCRFDGKDEGEMDLNESDEGYDSYNVSSRPQFHSHGLRRVPSNSPGRFSPSTRFAPPLFYSSPLFPSTPRFSQKGSLSHPVESSSHEESESSDSSSNDGIELRSTLSGNESLRRRWHALSFRVRLGVFKARRKIRDSWKR</sequence>
<feature type="region of interest" description="Disordered" evidence="1">
    <location>
        <begin position="49"/>
        <end position="139"/>
    </location>
</feature>
<dbReference type="EMBL" id="JADNRY010000044">
    <property type="protein sequence ID" value="KAF9070177.1"/>
    <property type="molecule type" value="Genomic_DNA"/>
</dbReference>
<feature type="region of interest" description="Disordered" evidence="1">
    <location>
        <begin position="160"/>
        <end position="193"/>
    </location>
</feature>
<feature type="compositionally biased region" description="Low complexity" evidence="1">
    <location>
        <begin position="56"/>
        <end position="68"/>
    </location>
</feature>
<protein>
    <submittedName>
        <fullName evidence="2">Uncharacterized protein</fullName>
    </submittedName>
</protein>
<evidence type="ECO:0000313" key="3">
    <source>
        <dbReference type="Proteomes" id="UP000772434"/>
    </source>
</evidence>
<reference evidence="2" key="1">
    <citation type="submission" date="2020-11" db="EMBL/GenBank/DDBJ databases">
        <authorList>
            <consortium name="DOE Joint Genome Institute"/>
            <person name="Ahrendt S."/>
            <person name="Riley R."/>
            <person name="Andreopoulos W."/>
            <person name="Labutti K."/>
            <person name="Pangilinan J."/>
            <person name="Ruiz-Duenas F.J."/>
            <person name="Barrasa J.M."/>
            <person name="Sanchez-Garcia M."/>
            <person name="Camarero S."/>
            <person name="Miyauchi S."/>
            <person name="Serrano A."/>
            <person name="Linde D."/>
            <person name="Babiker R."/>
            <person name="Drula E."/>
            <person name="Ayuso-Fernandez I."/>
            <person name="Pacheco R."/>
            <person name="Padilla G."/>
            <person name="Ferreira P."/>
            <person name="Barriuso J."/>
            <person name="Kellner H."/>
            <person name="Castanera R."/>
            <person name="Alfaro M."/>
            <person name="Ramirez L."/>
            <person name="Pisabarro A.G."/>
            <person name="Kuo A."/>
            <person name="Tritt A."/>
            <person name="Lipzen A."/>
            <person name="He G."/>
            <person name="Yan M."/>
            <person name="Ng V."/>
            <person name="Cullen D."/>
            <person name="Martin F."/>
            <person name="Rosso M.-N."/>
            <person name="Henrissat B."/>
            <person name="Hibbett D."/>
            <person name="Martinez A.T."/>
            <person name="Grigoriev I.V."/>
        </authorList>
    </citation>
    <scope>NUCLEOTIDE SEQUENCE</scope>
    <source>
        <strain evidence="2">AH 40177</strain>
    </source>
</reference>
<evidence type="ECO:0000313" key="2">
    <source>
        <dbReference type="EMBL" id="KAF9070177.1"/>
    </source>
</evidence>
<feature type="compositionally biased region" description="Basic and acidic residues" evidence="1">
    <location>
        <begin position="90"/>
        <end position="99"/>
    </location>
</feature>
<gene>
    <name evidence="2" type="ORF">BDP27DRAFT_649130</name>
</gene>
<name>A0A9P5PW20_9AGAR</name>
<dbReference type="AlphaFoldDB" id="A0A9P5PW20"/>
<evidence type="ECO:0000256" key="1">
    <source>
        <dbReference type="SAM" id="MobiDB-lite"/>
    </source>
</evidence>
<feature type="compositionally biased region" description="Acidic residues" evidence="1">
    <location>
        <begin position="100"/>
        <end position="111"/>
    </location>
</feature>
<proteinExistence type="predicted"/>